<evidence type="ECO:0000313" key="4">
    <source>
        <dbReference type="Proteomes" id="UP000751190"/>
    </source>
</evidence>
<name>A0A8J5XHP4_DIALT</name>
<dbReference type="PROSITE" id="PS50076">
    <property type="entry name" value="DNAJ_2"/>
    <property type="match status" value="1"/>
</dbReference>
<dbReference type="AlphaFoldDB" id="A0A8J5XHP4"/>
<feature type="compositionally biased region" description="Low complexity" evidence="1">
    <location>
        <begin position="195"/>
        <end position="206"/>
    </location>
</feature>
<dbReference type="InterPro" id="IPR036869">
    <property type="entry name" value="J_dom_sf"/>
</dbReference>
<dbReference type="Proteomes" id="UP000751190">
    <property type="component" value="Unassembled WGS sequence"/>
</dbReference>
<dbReference type="Pfam" id="PF00226">
    <property type="entry name" value="DnaJ"/>
    <property type="match status" value="1"/>
</dbReference>
<evidence type="ECO:0000259" key="2">
    <source>
        <dbReference type="PROSITE" id="PS50076"/>
    </source>
</evidence>
<comment type="caution">
    <text evidence="3">The sequence shown here is derived from an EMBL/GenBank/DDBJ whole genome shotgun (WGS) entry which is preliminary data.</text>
</comment>
<feature type="non-terminal residue" evidence="3">
    <location>
        <position position="355"/>
    </location>
</feature>
<dbReference type="SMART" id="SM00271">
    <property type="entry name" value="DnaJ"/>
    <property type="match status" value="1"/>
</dbReference>
<evidence type="ECO:0000256" key="1">
    <source>
        <dbReference type="SAM" id="MobiDB-lite"/>
    </source>
</evidence>
<reference evidence="3" key="1">
    <citation type="submission" date="2021-05" db="EMBL/GenBank/DDBJ databases">
        <title>The genome of the haptophyte Pavlova lutheri (Diacronema luteri, Pavlovales) - a model for lipid biosynthesis in eukaryotic algae.</title>
        <authorList>
            <person name="Hulatt C.J."/>
            <person name="Posewitz M.C."/>
        </authorList>
    </citation>
    <scope>NUCLEOTIDE SEQUENCE</scope>
    <source>
        <strain evidence="3">NIVA-4/92</strain>
    </source>
</reference>
<accession>A0A8J5XHP4</accession>
<feature type="domain" description="J" evidence="2">
    <location>
        <begin position="126"/>
        <end position="188"/>
    </location>
</feature>
<dbReference type="InterPro" id="IPR001623">
    <property type="entry name" value="DnaJ_domain"/>
</dbReference>
<keyword evidence="4" id="KW-1185">Reference proteome</keyword>
<dbReference type="OrthoDB" id="445556at2759"/>
<evidence type="ECO:0000313" key="3">
    <source>
        <dbReference type="EMBL" id="KAG8461014.1"/>
    </source>
</evidence>
<dbReference type="SUPFAM" id="SSF46565">
    <property type="entry name" value="Chaperone J-domain"/>
    <property type="match status" value="1"/>
</dbReference>
<protein>
    <recommendedName>
        <fullName evidence="2">J domain-containing protein</fullName>
    </recommendedName>
</protein>
<feature type="region of interest" description="Disordered" evidence="1">
    <location>
        <begin position="1"/>
        <end position="25"/>
    </location>
</feature>
<proteinExistence type="predicted"/>
<feature type="region of interest" description="Disordered" evidence="1">
    <location>
        <begin position="195"/>
        <end position="227"/>
    </location>
</feature>
<dbReference type="EMBL" id="JAGTXO010000029">
    <property type="protein sequence ID" value="KAG8461014.1"/>
    <property type="molecule type" value="Genomic_DNA"/>
</dbReference>
<sequence>EPPPPTFNSGDGLYTEEAPYGSIAHGDDYDRTSALRARRVIVTPSTLEMLAHGSCRAHMVTVKVIAYSGDATARERLRGHVIIFPHERVDLPAGADFGLDAIKGALAHRVAGAPRPLSGRALTVGEARRILGLPARPAAGADEARGVKAAYYALAKELHPDLNPASAGTGERFARAAEACELLLAELDAARAAGGASSSAPDVGRTATREAARGAAGGGGGGAAGERARYAPRMPTAAELICARLDTEPWATGAVWAELRAHGLQPDAAAMDALFRACASARRDEALELYVQAAPLLAAADRRSALVSLLSWCHEDAASDWTFRAVALVGPDDLTPEVQAALSRTFSYFPSGASF</sequence>
<dbReference type="CDD" id="cd06257">
    <property type="entry name" value="DnaJ"/>
    <property type="match status" value="1"/>
</dbReference>
<organism evidence="3 4">
    <name type="scientific">Diacronema lutheri</name>
    <name type="common">Unicellular marine alga</name>
    <name type="synonym">Monochrysis lutheri</name>
    <dbReference type="NCBI Taxonomy" id="2081491"/>
    <lineage>
        <taxon>Eukaryota</taxon>
        <taxon>Haptista</taxon>
        <taxon>Haptophyta</taxon>
        <taxon>Pavlovophyceae</taxon>
        <taxon>Pavlovales</taxon>
        <taxon>Pavlovaceae</taxon>
        <taxon>Diacronema</taxon>
    </lineage>
</organism>
<dbReference type="Gene3D" id="1.10.287.110">
    <property type="entry name" value="DnaJ domain"/>
    <property type="match status" value="1"/>
</dbReference>
<gene>
    <name evidence="3" type="ORF">KFE25_010765</name>
</gene>
<feature type="compositionally biased region" description="Gly residues" evidence="1">
    <location>
        <begin position="215"/>
        <end position="224"/>
    </location>
</feature>